<gene>
    <name evidence="4" type="ORF">EIN_281640</name>
</gene>
<dbReference type="InterPro" id="IPR017441">
    <property type="entry name" value="Protein_kinase_ATP_BS"/>
</dbReference>
<dbReference type="Proteomes" id="UP000014680">
    <property type="component" value="Unassembled WGS sequence"/>
</dbReference>
<dbReference type="PROSITE" id="PS01248">
    <property type="entry name" value="EGF_LAM_1"/>
    <property type="match status" value="1"/>
</dbReference>
<feature type="binding site" evidence="1">
    <location>
        <position position="889"/>
    </location>
    <ligand>
        <name>ATP</name>
        <dbReference type="ChEBI" id="CHEBI:30616"/>
    </ligand>
</feature>
<dbReference type="PANTHER" id="PTHR45756:SF1">
    <property type="entry name" value="PROTEIN KINASE DOMAIN CONTAINING PROTEIN"/>
    <property type="match status" value="1"/>
</dbReference>
<evidence type="ECO:0000259" key="3">
    <source>
        <dbReference type="PROSITE" id="PS50011"/>
    </source>
</evidence>
<dbReference type="OrthoDB" id="30325at2759"/>
<name>A0A0A1TX09_ENTIV</name>
<accession>A0A0A1TX09</accession>
<keyword evidence="2" id="KW-0812">Transmembrane</keyword>
<keyword evidence="1" id="KW-0067">ATP-binding</keyword>
<reference evidence="4 5" key="1">
    <citation type="submission" date="2012-10" db="EMBL/GenBank/DDBJ databases">
        <authorList>
            <person name="Zafar N."/>
            <person name="Inman J."/>
            <person name="Hall N."/>
            <person name="Lorenzi H."/>
            <person name="Caler E."/>
        </authorList>
    </citation>
    <scope>NUCLEOTIDE SEQUENCE [LARGE SCALE GENOMIC DNA]</scope>
    <source>
        <strain evidence="4 5">IP1</strain>
    </source>
</reference>
<dbReference type="OMA" id="NTHECET"/>
<protein>
    <submittedName>
        <fullName evidence="4">Serine-threonine protein kinase, putative</fullName>
        <ecNumber evidence="4">2.7.11.25</ecNumber>
    </submittedName>
</protein>
<evidence type="ECO:0000313" key="5">
    <source>
        <dbReference type="Proteomes" id="UP000014680"/>
    </source>
</evidence>
<dbReference type="Gene3D" id="1.10.510.10">
    <property type="entry name" value="Transferase(Phosphotransferase) domain 1"/>
    <property type="match status" value="1"/>
</dbReference>
<evidence type="ECO:0000256" key="1">
    <source>
        <dbReference type="PROSITE-ProRule" id="PRU10141"/>
    </source>
</evidence>
<keyword evidence="4" id="KW-0808">Transferase</keyword>
<sequence length="1191" mass="133250">MKQDGAYTTPYLCAEFNLRPASWTTDDVYIVGFTNFGITYANDANGIGRVYFVYRDTSSVRQKTEILTATYYEWHKVCLASSDSTHVGVYVDSETQLNQSVEHATMTSSDMEYYIVLMSYPISGKPGTANVGTVSGIVYGDTLLTVEQLKSYFSNNIGPLGNKFALGTRYSGYTTQLLKMSFTKNTGNVSVLSPNFGLPMIDDGCYETAKDTLPIHSTVIPIKSVDSTTISQFNPSNAFTIENGVIRMDAEDYFLLNAVNTNNLRNLKIEIDFQGIFEIDFKYGEEWVEGIKPKSLLFTPKATYYLPYFLMGGSTDLKVKCVAPGTGETLCVLKELRVIEEKCDVYSENMFCGVDKTCGVCISSSCVAKNYCVKTFNFSNEVTLSATQLQLNSVENTDVSLVTTSLSAVKISKGNDQVLGQKVQYYRFEGTIGLIEIGDYKVPSGFGRLTNEYSLFITVKLRELSDGSFFVSSGYYQTLQTMVLSMKSSIISTASQTGTKSAQADQWMTLGIQANTTHFNVFMNGNNILSEENVTAVDYLNAKTIHLESFIHKNFDITSVQIVPFYMSDVLMNKYTAFKSLVSTTCTTPCTLPAVCFDGKCVSKFDKQCALHCNECVDGKCNSCLSNYDLTKDCSSCAEGFSGELCDTCADGYNDYPACTKKSNTGIIVGVIVAIVVIIVIIIVVIILIMVLLRYLRKHAEKVEQETELKAVENNGQSVLLKEAKKKKVVVNDETLVELGTYLYITKTKLTFNLHGEEPNIDTPLLDQVVFKNRTDRQLVIWIQCPKKDKFFLQCDVEKKIIDPNSQIQANFEIQLHCNCSCKEEINIKIETVNTHECETGNIRLAVATYNSKKIDFDEIELKNPPLGDGAFGVVYRGTYKGIEVAVKKLKDRSDNEGAKNEFMKEVSLLDKLRGPYIVSFVGACYLPTKMCIAIEFAPDGSLGHVMKKNTLTYEQKVKYMLDCSKGMTMMHTFNTIHRDLKPDNLLVFCIDQVTTRIVNCKLTDFGTSRGVQEFEENYTVGIGTPVYMAPEILDKKPYTVTVDQYSFGVMMYEVFDQTKPYKTDQFKTPWDVAKFVVEGKRLPRKEGMSEGYWEITSRCWDVDPAKRPEFKEVALLLQKELSLTVPEFAIEEGQRVDTQMSFYKNPSEKTQTSTTTTTLTNTNTTNIAYKTGDSTVSKVINTTTSEFDVN</sequence>
<dbReference type="VEuPathDB" id="AmoebaDB:EIN_281640"/>
<dbReference type="SUPFAM" id="SSF56112">
    <property type="entry name" value="Protein kinase-like (PK-like)"/>
    <property type="match status" value="1"/>
</dbReference>
<keyword evidence="2" id="KW-0472">Membrane</keyword>
<dbReference type="EC" id="2.7.11.25" evidence="4"/>
<keyword evidence="2" id="KW-1133">Transmembrane helix</keyword>
<dbReference type="GO" id="GO:0005524">
    <property type="term" value="F:ATP binding"/>
    <property type="evidence" value="ECO:0007669"/>
    <property type="project" value="UniProtKB-UniRule"/>
</dbReference>
<dbReference type="AlphaFoldDB" id="A0A0A1TX09"/>
<evidence type="ECO:0000313" key="4">
    <source>
        <dbReference type="EMBL" id="ELP85793.1"/>
    </source>
</evidence>
<dbReference type="EMBL" id="KB207030">
    <property type="protein sequence ID" value="ELP85793.1"/>
    <property type="molecule type" value="Genomic_DNA"/>
</dbReference>
<keyword evidence="1" id="KW-0547">Nucleotide-binding</keyword>
<dbReference type="InterPro" id="IPR000719">
    <property type="entry name" value="Prot_kinase_dom"/>
</dbReference>
<organism evidence="4 5">
    <name type="scientific">Entamoeba invadens IP1</name>
    <dbReference type="NCBI Taxonomy" id="370355"/>
    <lineage>
        <taxon>Eukaryota</taxon>
        <taxon>Amoebozoa</taxon>
        <taxon>Evosea</taxon>
        <taxon>Archamoebae</taxon>
        <taxon>Mastigamoebida</taxon>
        <taxon>Entamoebidae</taxon>
        <taxon>Entamoeba</taxon>
    </lineage>
</organism>
<dbReference type="InterPro" id="IPR053215">
    <property type="entry name" value="TKL_Ser/Thr_kinase"/>
</dbReference>
<dbReference type="GeneID" id="14884823"/>
<feature type="transmembrane region" description="Helical" evidence="2">
    <location>
        <begin position="667"/>
        <end position="693"/>
    </location>
</feature>
<feature type="domain" description="Protein kinase" evidence="3">
    <location>
        <begin position="861"/>
        <end position="1122"/>
    </location>
</feature>
<dbReference type="InterPro" id="IPR002049">
    <property type="entry name" value="LE_dom"/>
</dbReference>
<dbReference type="InterPro" id="IPR011009">
    <property type="entry name" value="Kinase-like_dom_sf"/>
</dbReference>
<dbReference type="PROSITE" id="PS00107">
    <property type="entry name" value="PROTEIN_KINASE_ATP"/>
    <property type="match status" value="1"/>
</dbReference>
<dbReference type="Pfam" id="PF07714">
    <property type="entry name" value="PK_Tyr_Ser-Thr"/>
    <property type="match status" value="1"/>
</dbReference>
<dbReference type="GO" id="GO:0004709">
    <property type="term" value="F:MAP kinase kinase kinase activity"/>
    <property type="evidence" value="ECO:0007669"/>
    <property type="project" value="UniProtKB-EC"/>
</dbReference>
<dbReference type="CDD" id="cd13999">
    <property type="entry name" value="STKc_MAP3K-like"/>
    <property type="match status" value="1"/>
</dbReference>
<keyword evidence="5" id="KW-1185">Reference proteome</keyword>
<dbReference type="PROSITE" id="PS50011">
    <property type="entry name" value="PROTEIN_KINASE_DOM"/>
    <property type="match status" value="1"/>
</dbReference>
<proteinExistence type="predicted"/>
<dbReference type="RefSeq" id="XP_004185139.1">
    <property type="nucleotide sequence ID" value="XM_004185091.1"/>
</dbReference>
<keyword evidence="4" id="KW-0418">Kinase</keyword>
<dbReference type="KEGG" id="eiv:EIN_281640"/>
<dbReference type="InterPro" id="IPR001245">
    <property type="entry name" value="Ser-Thr/Tyr_kinase_cat_dom"/>
</dbReference>
<dbReference type="SMART" id="SM00220">
    <property type="entry name" value="S_TKc"/>
    <property type="match status" value="1"/>
</dbReference>
<evidence type="ECO:0000256" key="2">
    <source>
        <dbReference type="SAM" id="Phobius"/>
    </source>
</evidence>
<dbReference type="PANTHER" id="PTHR45756">
    <property type="entry name" value="PALMITOYLTRANSFERASE"/>
    <property type="match status" value="1"/>
</dbReference>
<dbReference type="Gene3D" id="3.30.200.20">
    <property type="entry name" value="Phosphorylase Kinase, domain 1"/>
    <property type="match status" value="1"/>
</dbReference>